<comment type="similarity">
    <text evidence="1">Belongs to the N-acetylmuramoyl-L-alanine amidase 2 family.</text>
</comment>
<dbReference type="GO" id="GO:0008745">
    <property type="term" value="F:N-acetylmuramoyl-L-alanine amidase activity"/>
    <property type="evidence" value="ECO:0007669"/>
    <property type="project" value="InterPro"/>
</dbReference>
<reference evidence="5 6" key="1">
    <citation type="submission" date="2020-05" db="EMBL/GenBank/DDBJ databases">
        <title>MicrobeNet Type strains.</title>
        <authorList>
            <person name="Nicholson A.C."/>
        </authorList>
    </citation>
    <scope>NUCLEOTIDE SEQUENCE [LARGE SCALE GENOMIC DNA]</scope>
    <source>
        <strain evidence="5 6">JCM 14547</strain>
    </source>
</reference>
<keyword evidence="2" id="KW-0732">Signal</keyword>
<evidence type="ECO:0000256" key="2">
    <source>
        <dbReference type="SAM" id="SignalP"/>
    </source>
</evidence>
<accession>A0A849BUG1</accession>
<comment type="caution">
    <text evidence="5">The sequence shown here is derived from an EMBL/GenBank/DDBJ whole genome shotgun (WGS) entry which is preliminary data.</text>
</comment>
<evidence type="ECO:0000259" key="4">
    <source>
        <dbReference type="SMART" id="SM00701"/>
    </source>
</evidence>
<dbReference type="SMART" id="SM00701">
    <property type="entry name" value="PGRP"/>
    <property type="match status" value="1"/>
</dbReference>
<dbReference type="CDD" id="cd06583">
    <property type="entry name" value="PGRP"/>
    <property type="match status" value="1"/>
</dbReference>
<dbReference type="Proteomes" id="UP000555552">
    <property type="component" value="Unassembled WGS sequence"/>
</dbReference>
<feature type="chain" id="PRO_5039270843" description="LGFP repeat-containing protein" evidence="2">
    <location>
        <begin position="25"/>
        <end position="649"/>
    </location>
</feature>
<dbReference type="RefSeq" id="WP_171204320.1">
    <property type="nucleotide sequence ID" value="NZ_BAAANP010000062.1"/>
</dbReference>
<proteinExistence type="inferred from homology"/>
<dbReference type="Gene3D" id="3.40.80.10">
    <property type="entry name" value="Peptidoglycan recognition protein-like"/>
    <property type="match status" value="1"/>
</dbReference>
<dbReference type="SUPFAM" id="SSF55846">
    <property type="entry name" value="N-acetylmuramoyl-L-alanine amidase-like"/>
    <property type="match status" value="1"/>
</dbReference>
<dbReference type="PANTHER" id="PTHR11022:SF41">
    <property type="entry name" value="PEPTIDOGLYCAN-RECOGNITION PROTEIN LC-RELATED"/>
    <property type="match status" value="1"/>
</dbReference>
<dbReference type="InterPro" id="IPR036505">
    <property type="entry name" value="Amidase/PGRP_sf"/>
</dbReference>
<evidence type="ECO:0000256" key="1">
    <source>
        <dbReference type="ARBA" id="ARBA00007553"/>
    </source>
</evidence>
<dbReference type="PANTHER" id="PTHR11022">
    <property type="entry name" value="PEPTIDOGLYCAN RECOGNITION PROTEIN"/>
    <property type="match status" value="1"/>
</dbReference>
<dbReference type="InterPro" id="IPR013207">
    <property type="entry name" value="LGFP"/>
</dbReference>
<gene>
    <name evidence="5" type="ORF">HLB09_16135</name>
</gene>
<dbReference type="Pfam" id="PF01510">
    <property type="entry name" value="Amidase_2"/>
    <property type="match status" value="1"/>
</dbReference>
<evidence type="ECO:0000313" key="6">
    <source>
        <dbReference type="Proteomes" id="UP000555552"/>
    </source>
</evidence>
<dbReference type="InterPro" id="IPR002502">
    <property type="entry name" value="Amidase_domain"/>
</dbReference>
<dbReference type="InterPro" id="IPR015510">
    <property type="entry name" value="PGRP"/>
</dbReference>
<evidence type="ECO:0000313" key="5">
    <source>
        <dbReference type="EMBL" id="NNH24587.1"/>
    </source>
</evidence>
<dbReference type="GO" id="GO:0008270">
    <property type="term" value="F:zinc ion binding"/>
    <property type="evidence" value="ECO:0007669"/>
    <property type="project" value="InterPro"/>
</dbReference>
<feature type="domain" description="N-acetylmuramoyl-L-alanine amidase" evidence="3">
    <location>
        <begin position="192"/>
        <end position="355"/>
    </location>
</feature>
<dbReference type="InterPro" id="IPR006619">
    <property type="entry name" value="PGRP_domain_met/bac"/>
</dbReference>
<name>A0A849BUG1_9ACTN</name>
<protein>
    <recommendedName>
        <fullName evidence="7">LGFP repeat-containing protein</fullName>
    </recommendedName>
</protein>
<dbReference type="EMBL" id="JABEMA010000412">
    <property type="protein sequence ID" value="NNH24587.1"/>
    <property type="molecule type" value="Genomic_DNA"/>
</dbReference>
<keyword evidence="6" id="KW-1185">Reference proteome</keyword>
<sequence length="649" mass="67632">MRLTRDLVTTGVVAALVAVPLGHAAAATPQSSPQPAPVAPEVEVVPLGEAGSAALASLEVTQGPASVVRAVAAGDAETVGVQFSAPPVAPVEVRVQDDAGWTSWTTLELEAGEDGAAPTGRWSTEPLWIGPGADDRQVEVRLGADDVDAAGLTLVDPGTSPADAAAAQAPDAALAAVGQPSIKTRAQWGADESIRTCTPSSATLKAATVHHAASANGYAQSQVPGIIRSFYAYHVKSNGWCDLGYNFLVDRFGQAWEGRYGSLSKTVVGAHAAGFNTGTVGVSMIGNYDTAAVPAAMVDTVSRVIAWRFSLAGIDPKGTARLVSGASGIKFAKGSTVTLPTIFAHRDVGYTTCPGKNGYAQMGPIRDRVAQLLVPSSAVVVPPAPLSAITAKWKAYGGASGELGAEQGPVKDIALGGQYQHFAGGSIFDGPRTAPAVVRGSILEKWASMGWEKSFLRFPTTDQTWITGGAFNHFERGSIYTSAATGAHVVRGPVFDKWATTGWENGYLGFPTTDVTPIPGGLFAHFQGGSVYYSKPVGTHVVKGKIRAAWASKGWEYGVLGFPTTDETPIRGGAFNHFQGGSVYFSPKTGAHDVRGAVRDRWASLGWERSRLGYPTADQRSTATGEVGTFQGGTITWTRSTGATTVRYR</sequence>
<evidence type="ECO:0008006" key="7">
    <source>
        <dbReference type="Google" id="ProtNLM"/>
    </source>
</evidence>
<evidence type="ECO:0000259" key="3">
    <source>
        <dbReference type="SMART" id="SM00644"/>
    </source>
</evidence>
<dbReference type="AlphaFoldDB" id="A0A849BUG1"/>
<organism evidence="5 6">
    <name type="scientific">Pseudokineococcus marinus</name>
    <dbReference type="NCBI Taxonomy" id="351215"/>
    <lineage>
        <taxon>Bacteria</taxon>
        <taxon>Bacillati</taxon>
        <taxon>Actinomycetota</taxon>
        <taxon>Actinomycetes</taxon>
        <taxon>Kineosporiales</taxon>
        <taxon>Kineosporiaceae</taxon>
        <taxon>Pseudokineococcus</taxon>
    </lineage>
</organism>
<feature type="signal peptide" evidence="2">
    <location>
        <begin position="1"/>
        <end position="24"/>
    </location>
</feature>
<feature type="domain" description="Peptidoglycan recognition protein family" evidence="4">
    <location>
        <begin position="180"/>
        <end position="327"/>
    </location>
</feature>
<dbReference type="SMART" id="SM00644">
    <property type="entry name" value="Ami_2"/>
    <property type="match status" value="1"/>
</dbReference>
<dbReference type="GO" id="GO:0009253">
    <property type="term" value="P:peptidoglycan catabolic process"/>
    <property type="evidence" value="ECO:0007669"/>
    <property type="project" value="InterPro"/>
</dbReference>
<dbReference type="Pfam" id="PF08310">
    <property type="entry name" value="LGFP"/>
    <property type="match status" value="5"/>
</dbReference>